<dbReference type="SMART" id="SM00906">
    <property type="entry name" value="Fungal_trans"/>
    <property type="match status" value="1"/>
</dbReference>
<dbReference type="PANTHER" id="PTHR47424">
    <property type="entry name" value="REGULATORY PROTEIN GAL4"/>
    <property type="match status" value="1"/>
</dbReference>
<dbReference type="GO" id="GO:0006351">
    <property type="term" value="P:DNA-templated transcription"/>
    <property type="evidence" value="ECO:0007669"/>
    <property type="project" value="InterPro"/>
</dbReference>
<dbReference type="GO" id="GO:0000981">
    <property type="term" value="F:DNA-binding transcription factor activity, RNA polymerase II-specific"/>
    <property type="evidence" value="ECO:0007669"/>
    <property type="project" value="TreeGrafter"/>
</dbReference>
<dbReference type="Pfam" id="PF04082">
    <property type="entry name" value="Fungal_trans"/>
    <property type="match status" value="1"/>
</dbReference>
<feature type="domain" description="Xylanolytic transcriptional activator regulatory" evidence="6">
    <location>
        <begin position="293"/>
        <end position="366"/>
    </location>
</feature>
<dbReference type="Proteomes" id="UP000233524">
    <property type="component" value="Unassembled WGS sequence"/>
</dbReference>
<dbReference type="InterPro" id="IPR051127">
    <property type="entry name" value="Fungal_SecMet_Regulators"/>
</dbReference>
<dbReference type="GO" id="GO:0000435">
    <property type="term" value="P:positive regulation of transcription from RNA polymerase II promoter by galactose"/>
    <property type="evidence" value="ECO:0007669"/>
    <property type="project" value="TreeGrafter"/>
</dbReference>
<dbReference type="GO" id="GO:0000978">
    <property type="term" value="F:RNA polymerase II cis-regulatory region sequence-specific DNA binding"/>
    <property type="evidence" value="ECO:0007669"/>
    <property type="project" value="TreeGrafter"/>
</dbReference>
<dbReference type="EMBL" id="NLAX01001036">
    <property type="protein sequence ID" value="PKS06130.1"/>
    <property type="molecule type" value="Genomic_DNA"/>
</dbReference>
<proteinExistence type="predicted"/>
<name>A0A2N3N121_9PEZI</name>
<dbReference type="OrthoDB" id="3364175at2759"/>
<evidence type="ECO:0000256" key="2">
    <source>
        <dbReference type="ARBA" id="ARBA00023125"/>
    </source>
</evidence>
<dbReference type="InterPro" id="IPR007219">
    <property type="entry name" value="XnlR_reg_dom"/>
</dbReference>
<reference evidence="7 8" key="1">
    <citation type="journal article" date="2017" name="G3 (Bethesda)">
        <title>First Draft Genome Sequence of the Pathogenic Fungus Lomentospora prolificans (Formerly Scedosporium prolificans).</title>
        <authorList>
            <person name="Luo R."/>
            <person name="Zimin A."/>
            <person name="Workman R."/>
            <person name="Fan Y."/>
            <person name="Pertea G."/>
            <person name="Grossman N."/>
            <person name="Wear M.P."/>
            <person name="Jia B."/>
            <person name="Miller H."/>
            <person name="Casadevall A."/>
            <person name="Timp W."/>
            <person name="Zhang S.X."/>
            <person name="Salzberg S.L."/>
        </authorList>
    </citation>
    <scope>NUCLEOTIDE SEQUENCE [LARGE SCALE GENOMIC DNA]</scope>
    <source>
        <strain evidence="7 8">JHH-5317</strain>
    </source>
</reference>
<evidence type="ECO:0000256" key="4">
    <source>
        <dbReference type="ARBA" id="ARBA00023242"/>
    </source>
</evidence>
<evidence type="ECO:0000313" key="8">
    <source>
        <dbReference type="Proteomes" id="UP000233524"/>
    </source>
</evidence>
<accession>A0A2N3N121</accession>
<protein>
    <recommendedName>
        <fullName evidence="6">Xylanolytic transcriptional activator regulatory domain-containing protein</fullName>
    </recommendedName>
</protein>
<dbReference type="CDD" id="cd12148">
    <property type="entry name" value="fungal_TF_MHR"/>
    <property type="match status" value="1"/>
</dbReference>
<dbReference type="AlphaFoldDB" id="A0A2N3N121"/>
<evidence type="ECO:0000259" key="6">
    <source>
        <dbReference type="SMART" id="SM00906"/>
    </source>
</evidence>
<evidence type="ECO:0000313" key="7">
    <source>
        <dbReference type="EMBL" id="PKS06130.1"/>
    </source>
</evidence>
<keyword evidence="1" id="KW-0805">Transcription regulation</keyword>
<dbReference type="VEuPathDB" id="FungiDB:jhhlp_007447"/>
<comment type="caution">
    <text evidence="7">The sequence shown here is derived from an EMBL/GenBank/DDBJ whole genome shotgun (WGS) entry which is preliminary data.</text>
</comment>
<keyword evidence="8" id="KW-1185">Reference proteome</keyword>
<keyword evidence="2" id="KW-0238">DNA-binding</keyword>
<dbReference type="InParanoid" id="A0A2N3N121"/>
<dbReference type="GO" id="GO:0005634">
    <property type="term" value="C:nucleus"/>
    <property type="evidence" value="ECO:0007669"/>
    <property type="project" value="TreeGrafter"/>
</dbReference>
<keyword evidence="3" id="KW-0804">Transcription</keyword>
<evidence type="ECO:0000256" key="3">
    <source>
        <dbReference type="ARBA" id="ARBA00023163"/>
    </source>
</evidence>
<dbReference type="PANTHER" id="PTHR47424:SF3">
    <property type="entry name" value="REGULATORY PROTEIN GAL4"/>
    <property type="match status" value="1"/>
</dbReference>
<sequence>MNLPCESSIKSRKRPFYRVSGEVYDYSIKLLRRFVPEDELPELTVEKIQELLQKLDRAPSTVSTASATIVEPQVEDEETVVPAPTDGIHDTMEPDEHPVLQEEQGCLLLDSMGKYRYVGANSSIRWFNAIRAARDARGSSPRPDPKIITPLNIGPLPPTTPDSGSTRRTGVYLPPRQLCMQYVARFFDQIHCIYWFYSSEQFYARLDQTLEDRGVSATSSWLCALYSIFTIGSMRPSDIGASDGPENAKAAPEYLAMARELSAAAAEEADLDSVKAFGILGLATHAMCYSITAYLHLGTAVRIGYSLGLHRDVFLRSKGSLERERSRRLWWTIYILDWEMASRFGYPCSVIDDSVFMSTPAATEQILSPGPNTPLGYQVLLVSLTRMIKTISHECFLEPAHVGGRLPISRVTRSLASLRRWHAKIPNHFRWDSSLHPQHRRAVSILHLRFWATTVWLTRPFLLFMVAKSTDGMIAAKKAVYEQMSNTCIEAAEAAVNILKRMHEDQTLSSLVLFDSHCIGEIIGILIMALQLVGGAERQSMLQFCIQVFRSMEKTGWCERLSPEVEETVQESGFLQPGTLQPAPLLRHAESLDSRTTGVAPHIGAANDIAAFLDFPDLLNLRTFDGPQFDVFETLDLGPSSGLMEIFTDASFSGSQFIFDNADSMNQM</sequence>
<evidence type="ECO:0000256" key="1">
    <source>
        <dbReference type="ARBA" id="ARBA00023015"/>
    </source>
</evidence>
<keyword evidence="4" id="KW-0539">Nucleus</keyword>
<dbReference type="STRING" id="41688.A0A2N3N121"/>
<dbReference type="GO" id="GO:0008270">
    <property type="term" value="F:zinc ion binding"/>
    <property type="evidence" value="ECO:0007669"/>
    <property type="project" value="InterPro"/>
</dbReference>
<feature type="region of interest" description="Disordered" evidence="5">
    <location>
        <begin position="137"/>
        <end position="169"/>
    </location>
</feature>
<evidence type="ECO:0000256" key="5">
    <source>
        <dbReference type="SAM" id="MobiDB-lite"/>
    </source>
</evidence>
<organism evidence="7 8">
    <name type="scientific">Lomentospora prolificans</name>
    <dbReference type="NCBI Taxonomy" id="41688"/>
    <lineage>
        <taxon>Eukaryota</taxon>
        <taxon>Fungi</taxon>
        <taxon>Dikarya</taxon>
        <taxon>Ascomycota</taxon>
        <taxon>Pezizomycotina</taxon>
        <taxon>Sordariomycetes</taxon>
        <taxon>Hypocreomycetidae</taxon>
        <taxon>Microascales</taxon>
        <taxon>Microascaceae</taxon>
        <taxon>Lomentospora</taxon>
    </lineage>
</organism>
<gene>
    <name evidence="7" type="ORF">jhhlp_007447</name>
</gene>